<reference evidence="4" key="2">
    <citation type="journal article" date="2021" name="Syst. Appl. Microbiol.">
        <title>Roseomonas hellenica sp. nov., isolated from roots of wild-growing Alkanna tinctoria.</title>
        <authorList>
            <person name="Rat A."/>
            <person name="Naranjo H.D."/>
            <person name="Lebbe L."/>
            <person name="Cnockaert M."/>
            <person name="Krigas N."/>
            <person name="Grigoriadou K."/>
            <person name="Maloupa E."/>
            <person name="Willems A."/>
        </authorList>
    </citation>
    <scope>NUCLEOTIDE SEQUENCE</scope>
    <source>
        <strain evidence="4">LMG 28251</strain>
    </source>
</reference>
<dbReference type="InterPro" id="IPR025282">
    <property type="entry name" value="DUF4214"/>
</dbReference>
<keyword evidence="1" id="KW-0175">Coiled coil</keyword>
<feature type="region of interest" description="Disordered" evidence="2">
    <location>
        <begin position="78"/>
        <end position="117"/>
    </location>
</feature>
<name>A0AAF1K6V6_9PROT</name>
<sequence length="200" mass="20965">MKRILASELEGGDDHEFLVRLYTHVLDRWPDRDGYSHYLARIDGKPEARSLVIRDVARSEEARKLDVEVVFPDGEPAAAEAAPPIPAVSPPPTVAPRPAPPAVPPPAPFAAPSQAPAPGPVAPLATIAAEVASLRAKVSQLEAEIAALRSERGAVTTTPEAPPSASLLEDVAQQIDALFALGLAGLEARLVALERGQHGG</sequence>
<dbReference type="AlphaFoldDB" id="A0AAF1K6V6"/>
<reference evidence="4" key="1">
    <citation type="submission" date="2020-01" db="EMBL/GenBank/DDBJ databases">
        <authorList>
            <person name="Rat A."/>
        </authorList>
    </citation>
    <scope>NUCLEOTIDE SEQUENCE</scope>
    <source>
        <strain evidence="4">LMG 28251</strain>
    </source>
</reference>
<feature type="domain" description="DUF4214" evidence="3">
    <location>
        <begin position="13"/>
        <end position="63"/>
    </location>
</feature>
<accession>A0AAF1K6V6</accession>
<proteinExistence type="predicted"/>
<evidence type="ECO:0000313" key="4">
    <source>
        <dbReference type="EMBL" id="MBR0657468.1"/>
    </source>
</evidence>
<dbReference type="RefSeq" id="WP_211876329.1">
    <property type="nucleotide sequence ID" value="NZ_JAAEDH010000036.1"/>
</dbReference>
<keyword evidence="5" id="KW-1185">Reference proteome</keyword>
<feature type="compositionally biased region" description="Pro residues" evidence="2">
    <location>
        <begin position="83"/>
        <end position="117"/>
    </location>
</feature>
<dbReference type="Proteomes" id="UP001196068">
    <property type="component" value="Unassembled WGS sequence"/>
</dbReference>
<evidence type="ECO:0000256" key="2">
    <source>
        <dbReference type="SAM" id="MobiDB-lite"/>
    </source>
</evidence>
<protein>
    <submittedName>
        <fullName evidence="4">DUF4214 domain-containing protein</fullName>
    </submittedName>
</protein>
<feature type="coiled-coil region" evidence="1">
    <location>
        <begin position="124"/>
        <end position="151"/>
    </location>
</feature>
<comment type="caution">
    <text evidence="4">The sequence shown here is derived from an EMBL/GenBank/DDBJ whole genome shotgun (WGS) entry which is preliminary data.</text>
</comment>
<gene>
    <name evidence="4" type="ORF">GXW79_20505</name>
</gene>
<evidence type="ECO:0000259" key="3">
    <source>
        <dbReference type="Pfam" id="PF13946"/>
    </source>
</evidence>
<dbReference type="EMBL" id="JAAEDH010000036">
    <property type="protein sequence ID" value="MBR0657468.1"/>
    <property type="molecule type" value="Genomic_DNA"/>
</dbReference>
<organism evidence="4 5">
    <name type="scientific">Plastoroseomonas arctica</name>
    <dbReference type="NCBI Taxonomy" id="1509237"/>
    <lineage>
        <taxon>Bacteria</taxon>
        <taxon>Pseudomonadati</taxon>
        <taxon>Pseudomonadota</taxon>
        <taxon>Alphaproteobacteria</taxon>
        <taxon>Acetobacterales</taxon>
        <taxon>Acetobacteraceae</taxon>
        <taxon>Plastoroseomonas</taxon>
    </lineage>
</organism>
<evidence type="ECO:0000313" key="5">
    <source>
        <dbReference type="Proteomes" id="UP001196068"/>
    </source>
</evidence>
<evidence type="ECO:0000256" key="1">
    <source>
        <dbReference type="SAM" id="Coils"/>
    </source>
</evidence>
<dbReference type="Pfam" id="PF13946">
    <property type="entry name" value="DUF4214"/>
    <property type="match status" value="1"/>
</dbReference>